<comment type="caution">
    <text evidence="2">The sequence shown here is derived from an EMBL/GenBank/DDBJ whole genome shotgun (WGS) entry which is preliminary data.</text>
</comment>
<accession>A0AA40KNE4</accession>
<evidence type="ECO:0000313" key="2">
    <source>
        <dbReference type="EMBL" id="KAK1126725.1"/>
    </source>
</evidence>
<organism evidence="2 3">
    <name type="scientific">Melipona bicolor</name>
    <dbReference type="NCBI Taxonomy" id="60889"/>
    <lineage>
        <taxon>Eukaryota</taxon>
        <taxon>Metazoa</taxon>
        <taxon>Ecdysozoa</taxon>
        <taxon>Arthropoda</taxon>
        <taxon>Hexapoda</taxon>
        <taxon>Insecta</taxon>
        <taxon>Pterygota</taxon>
        <taxon>Neoptera</taxon>
        <taxon>Endopterygota</taxon>
        <taxon>Hymenoptera</taxon>
        <taxon>Apocrita</taxon>
        <taxon>Aculeata</taxon>
        <taxon>Apoidea</taxon>
        <taxon>Anthophila</taxon>
        <taxon>Apidae</taxon>
        <taxon>Melipona</taxon>
    </lineage>
</organism>
<name>A0AA40KNE4_9HYME</name>
<dbReference type="EMBL" id="JAHYIQ010000013">
    <property type="protein sequence ID" value="KAK1126725.1"/>
    <property type="molecule type" value="Genomic_DNA"/>
</dbReference>
<gene>
    <name evidence="2" type="ORF">K0M31_004349</name>
</gene>
<reference evidence="2" key="1">
    <citation type="submission" date="2021-10" db="EMBL/GenBank/DDBJ databases">
        <title>Melipona bicolor Genome sequencing and assembly.</title>
        <authorList>
            <person name="Araujo N.S."/>
            <person name="Arias M.C."/>
        </authorList>
    </citation>
    <scope>NUCLEOTIDE SEQUENCE</scope>
    <source>
        <strain evidence="2">USP_2M_L1-L4_2017</strain>
        <tissue evidence="2">Whole body</tissue>
    </source>
</reference>
<keyword evidence="3" id="KW-1185">Reference proteome</keyword>
<proteinExistence type="predicted"/>
<sequence length="98" mass="11088">MQAEKSFAILIRRKKQRASRRLRKGSGVDGTTGIDPIFNFPGFPFLKEPRTKNRVQNHTPDEISHYRPPPNRTVWRNYADISVPVSVVGRSGTTGPMP</sequence>
<dbReference type="AlphaFoldDB" id="A0AA40KNE4"/>
<dbReference type="Proteomes" id="UP001177670">
    <property type="component" value="Unassembled WGS sequence"/>
</dbReference>
<evidence type="ECO:0000313" key="3">
    <source>
        <dbReference type="Proteomes" id="UP001177670"/>
    </source>
</evidence>
<protein>
    <submittedName>
        <fullName evidence="2">Uncharacterized protein</fullName>
    </submittedName>
</protein>
<feature type="region of interest" description="Disordered" evidence="1">
    <location>
        <begin position="48"/>
        <end position="71"/>
    </location>
</feature>
<evidence type="ECO:0000256" key="1">
    <source>
        <dbReference type="SAM" id="MobiDB-lite"/>
    </source>
</evidence>